<gene>
    <name evidence="4 6" type="primary">gcvPA</name>
    <name evidence="6" type="ORF">BN1048_00019</name>
</gene>
<evidence type="ECO:0000259" key="5">
    <source>
        <dbReference type="Pfam" id="PF02347"/>
    </source>
</evidence>
<dbReference type="PIRSF" id="PIRSF006815">
    <property type="entry name" value="GcvPA"/>
    <property type="match status" value="1"/>
</dbReference>
<dbReference type="Gene3D" id="3.40.640.10">
    <property type="entry name" value="Type I PLP-dependent aspartate aminotransferase-like (Major domain)"/>
    <property type="match status" value="1"/>
</dbReference>
<dbReference type="InterPro" id="IPR015421">
    <property type="entry name" value="PyrdxlP-dep_Trfase_major"/>
</dbReference>
<dbReference type="EC" id="1.4.4.2" evidence="4"/>
<organism evidence="6 7">
    <name type="scientific">Jeotgalicoccus saudimassiliensis</name>
    <dbReference type="NCBI Taxonomy" id="1461582"/>
    <lineage>
        <taxon>Bacteria</taxon>
        <taxon>Bacillati</taxon>
        <taxon>Bacillota</taxon>
        <taxon>Bacilli</taxon>
        <taxon>Bacillales</taxon>
        <taxon>Staphylococcaceae</taxon>
        <taxon>Jeotgalicoccus</taxon>
    </lineage>
</organism>
<proteinExistence type="inferred from homology"/>
<protein>
    <recommendedName>
        <fullName evidence="4">Probable glycine dehydrogenase (decarboxylating) subunit 1</fullName>
        <ecNumber evidence="4">1.4.4.2</ecNumber>
    </recommendedName>
    <alternativeName>
        <fullName evidence="4">Glycine cleavage system P-protein subunit 1</fullName>
    </alternativeName>
    <alternativeName>
        <fullName evidence="4">Glycine decarboxylase subunit 1</fullName>
    </alternativeName>
    <alternativeName>
        <fullName evidence="4">Glycine dehydrogenase (aminomethyl-transferring) subunit 1</fullName>
    </alternativeName>
</protein>
<dbReference type="InterPro" id="IPR023010">
    <property type="entry name" value="GcvPA"/>
</dbReference>
<keyword evidence="7" id="KW-1185">Reference proteome</keyword>
<dbReference type="InterPro" id="IPR015422">
    <property type="entry name" value="PyrdxlP-dep_Trfase_small"/>
</dbReference>
<evidence type="ECO:0000256" key="1">
    <source>
        <dbReference type="ARBA" id="ARBA00003788"/>
    </source>
</evidence>
<dbReference type="Gene3D" id="3.90.1150.10">
    <property type="entry name" value="Aspartate Aminotransferase, domain 1"/>
    <property type="match status" value="1"/>
</dbReference>
<sequence length="450" mass="49976">MDFRYLPATEADKTQMLEKIGAKSTDELFQDIPEKVRLDRKLNLKEPTSEYELKKEMVAMAAKNANLQEYSSFLGAGVYDHFIPSVVDHVISRQEFYTSYTPYQPEMTQGELQAMFEFQTMVSEITGMPIVNSSLYDGGTAVVEAMYLSNVQTKKKKIIVSEALHPEYRELVKTASKGKGLEIVEIGLTDGKTDLEQLEKEIDENTASVIVQYPNFLGQIEPLEEINKLIKAQPKTMMVVSSNPLSLGYLTPPSEFGADIVVGDTQVFGIPAQLGGPHCGYFATTEKLMRKVPGRFVGETVDQDGQRGFVLALQTREQHIRREKATSNITSNQALNAVASSAAMSALGKNGVKDMSKLNMQKARYTQQQLAEAGLEPAFSGSFFNEFVVKLSKPVKEVNEKLFEKGIVGGFDLGIVYPEFENHMLIATTEIRSKEEIDAFVKELGDINNG</sequence>
<evidence type="ECO:0000313" key="7">
    <source>
        <dbReference type="Proteomes" id="UP000044136"/>
    </source>
</evidence>
<dbReference type="InterPro" id="IPR015424">
    <property type="entry name" value="PyrdxlP-dep_Trfase"/>
</dbReference>
<dbReference type="Pfam" id="PF02347">
    <property type="entry name" value="GDC-P"/>
    <property type="match status" value="1"/>
</dbReference>
<dbReference type="PANTHER" id="PTHR42806">
    <property type="entry name" value="GLYCINE CLEAVAGE SYSTEM P-PROTEIN"/>
    <property type="match status" value="1"/>
</dbReference>
<evidence type="ECO:0000256" key="4">
    <source>
        <dbReference type="HAMAP-Rule" id="MF_00712"/>
    </source>
</evidence>
<feature type="domain" description="Glycine cleavage system P-protein N-terminal" evidence="5">
    <location>
        <begin position="4"/>
        <end position="443"/>
    </location>
</feature>
<dbReference type="EMBL" id="CCSE01000001">
    <property type="protein sequence ID" value="CDZ98900.1"/>
    <property type="molecule type" value="Genomic_DNA"/>
</dbReference>
<comment type="subunit">
    <text evidence="4">The glycine cleavage system is composed of four proteins: P, T, L and H. In this organism, the P 'protein' is a heterodimer of two subunits.</text>
</comment>
<dbReference type="SUPFAM" id="SSF53383">
    <property type="entry name" value="PLP-dependent transferases"/>
    <property type="match status" value="1"/>
</dbReference>
<comment type="catalytic activity">
    <reaction evidence="3 4">
        <text>N(6)-[(R)-lipoyl]-L-lysyl-[glycine-cleavage complex H protein] + glycine + H(+) = N(6)-[(R)-S(8)-aminomethyldihydrolipoyl]-L-lysyl-[glycine-cleavage complex H protein] + CO2</text>
        <dbReference type="Rhea" id="RHEA:24304"/>
        <dbReference type="Rhea" id="RHEA-COMP:10494"/>
        <dbReference type="Rhea" id="RHEA-COMP:10495"/>
        <dbReference type="ChEBI" id="CHEBI:15378"/>
        <dbReference type="ChEBI" id="CHEBI:16526"/>
        <dbReference type="ChEBI" id="CHEBI:57305"/>
        <dbReference type="ChEBI" id="CHEBI:83099"/>
        <dbReference type="ChEBI" id="CHEBI:83143"/>
        <dbReference type="EC" id="1.4.4.2"/>
    </reaction>
</comment>
<evidence type="ECO:0000256" key="3">
    <source>
        <dbReference type="ARBA" id="ARBA00049026"/>
    </source>
</evidence>
<name>A0A078LXZ9_9STAP</name>
<dbReference type="HAMAP" id="MF_00712">
    <property type="entry name" value="GcvPA"/>
    <property type="match status" value="1"/>
</dbReference>
<dbReference type="RefSeq" id="WP_035807259.1">
    <property type="nucleotide sequence ID" value="NZ_CCSE01000001.1"/>
</dbReference>
<comment type="similarity">
    <text evidence="4">Belongs to the GcvP family. N-terminal subunit subfamily.</text>
</comment>
<dbReference type="InterPro" id="IPR020581">
    <property type="entry name" value="GDC_P"/>
</dbReference>
<dbReference type="GO" id="GO:0019464">
    <property type="term" value="P:glycine decarboxylation via glycine cleavage system"/>
    <property type="evidence" value="ECO:0007669"/>
    <property type="project" value="UniProtKB-UniRule"/>
</dbReference>
<dbReference type="NCBIfam" id="NF001696">
    <property type="entry name" value="PRK00451.1"/>
    <property type="match status" value="1"/>
</dbReference>
<accession>A0A078LXZ9</accession>
<dbReference type="STRING" id="1461582.BN1048_00019"/>
<dbReference type="InterPro" id="IPR049315">
    <property type="entry name" value="GDC-P_N"/>
</dbReference>
<dbReference type="eggNOG" id="COG0403">
    <property type="taxonomic scope" value="Bacteria"/>
</dbReference>
<reference evidence="6 7" key="1">
    <citation type="submission" date="2014-07" db="EMBL/GenBank/DDBJ databases">
        <authorList>
            <person name="Urmite Genomes Urmite Genomes"/>
        </authorList>
    </citation>
    <scope>NUCLEOTIDE SEQUENCE [LARGE SCALE GENOMIC DNA]</scope>
    <source>
        <strain evidence="6 7">13MG44_air</strain>
    </source>
</reference>
<keyword evidence="2 4" id="KW-0560">Oxidoreductase</keyword>
<evidence type="ECO:0000256" key="2">
    <source>
        <dbReference type="ARBA" id="ARBA00023002"/>
    </source>
</evidence>
<dbReference type="OrthoDB" id="9771867at2"/>
<dbReference type="PANTHER" id="PTHR42806:SF1">
    <property type="entry name" value="GLYCINE DEHYDROGENASE (DECARBOXYLATING)"/>
    <property type="match status" value="1"/>
</dbReference>
<dbReference type="AlphaFoldDB" id="A0A078LXZ9"/>
<comment type="function">
    <text evidence="1 4">The glycine cleavage system catalyzes the degradation of glycine. The P protein binds the alpha-amino group of glycine through its pyridoxal phosphate cofactor; CO(2) is released and the remaining methylamine moiety is then transferred to the lipoamide cofactor of the H protein.</text>
</comment>
<dbReference type="CDD" id="cd00613">
    <property type="entry name" value="GDC-P"/>
    <property type="match status" value="1"/>
</dbReference>
<dbReference type="Proteomes" id="UP000044136">
    <property type="component" value="Unassembled WGS sequence"/>
</dbReference>
<dbReference type="GO" id="GO:0009116">
    <property type="term" value="P:nucleoside metabolic process"/>
    <property type="evidence" value="ECO:0007669"/>
    <property type="project" value="InterPro"/>
</dbReference>
<dbReference type="HOGENOM" id="CLU_004620_0_2_9"/>
<dbReference type="GO" id="GO:0004375">
    <property type="term" value="F:glycine dehydrogenase (decarboxylating) activity"/>
    <property type="evidence" value="ECO:0007669"/>
    <property type="project" value="UniProtKB-EC"/>
</dbReference>
<evidence type="ECO:0000313" key="6">
    <source>
        <dbReference type="EMBL" id="CDZ98900.1"/>
    </source>
</evidence>